<organism evidence="4 5">
    <name type="scientific">Thamnocephalis sphaerospora</name>
    <dbReference type="NCBI Taxonomy" id="78915"/>
    <lineage>
        <taxon>Eukaryota</taxon>
        <taxon>Fungi</taxon>
        <taxon>Fungi incertae sedis</taxon>
        <taxon>Zoopagomycota</taxon>
        <taxon>Zoopagomycotina</taxon>
        <taxon>Zoopagomycetes</taxon>
        <taxon>Zoopagales</taxon>
        <taxon>Sigmoideomycetaceae</taxon>
        <taxon>Thamnocephalis</taxon>
    </lineage>
</organism>
<dbReference type="PROSITE" id="PS01173">
    <property type="entry name" value="LIPASE_GDXG_HIS"/>
    <property type="match status" value="1"/>
</dbReference>
<dbReference type="InterPro" id="IPR013094">
    <property type="entry name" value="AB_hydrolase_3"/>
</dbReference>
<dbReference type="InterPro" id="IPR050300">
    <property type="entry name" value="GDXG_lipolytic_enzyme"/>
</dbReference>
<comment type="similarity">
    <text evidence="1">Belongs to the 'GDXG' lipolytic enzyme family.</text>
</comment>
<evidence type="ECO:0000256" key="2">
    <source>
        <dbReference type="ARBA" id="ARBA00022801"/>
    </source>
</evidence>
<dbReference type="OrthoDB" id="408631at2759"/>
<dbReference type="InterPro" id="IPR029058">
    <property type="entry name" value="AB_hydrolase_fold"/>
</dbReference>
<accession>A0A4P9XUR3</accession>
<dbReference type="STRING" id="78915.A0A4P9XUR3"/>
<proteinExistence type="inferred from homology"/>
<feature type="domain" description="Alpha/beta hydrolase fold-3" evidence="3">
    <location>
        <begin position="190"/>
        <end position="409"/>
    </location>
</feature>
<dbReference type="SUPFAM" id="SSF53474">
    <property type="entry name" value="alpha/beta-Hydrolases"/>
    <property type="match status" value="1"/>
</dbReference>
<dbReference type="EMBL" id="KZ992477">
    <property type="protein sequence ID" value="RKP09975.1"/>
    <property type="molecule type" value="Genomic_DNA"/>
</dbReference>
<keyword evidence="5" id="KW-1185">Reference proteome</keyword>
<reference evidence="5" key="1">
    <citation type="journal article" date="2018" name="Nat. Microbiol.">
        <title>Leveraging single-cell genomics to expand the fungal tree of life.</title>
        <authorList>
            <person name="Ahrendt S.R."/>
            <person name="Quandt C.A."/>
            <person name="Ciobanu D."/>
            <person name="Clum A."/>
            <person name="Salamov A."/>
            <person name="Andreopoulos B."/>
            <person name="Cheng J.F."/>
            <person name="Woyke T."/>
            <person name="Pelin A."/>
            <person name="Henrissat B."/>
            <person name="Reynolds N.K."/>
            <person name="Benny G.L."/>
            <person name="Smith M.E."/>
            <person name="James T.Y."/>
            <person name="Grigoriev I.V."/>
        </authorList>
    </citation>
    <scope>NUCLEOTIDE SEQUENCE [LARGE SCALE GENOMIC DNA]</scope>
    <source>
        <strain evidence="5">RSA 1356</strain>
    </source>
</reference>
<dbReference type="Pfam" id="PF07859">
    <property type="entry name" value="Abhydrolase_3"/>
    <property type="match status" value="1"/>
</dbReference>
<evidence type="ECO:0000313" key="4">
    <source>
        <dbReference type="EMBL" id="RKP09975.1"/>
    </source>
</evidence>
<dbReference type="Gene3D" id="3.40.50.1820">
    <property type="entry name" value="alpha/beta hydrolase"/>
    <property type="match status" value="1"/>
</dbReference>
<dbReference type="AlphaFoldDB" id="A0A4P9XUR3"/>
<sequence length="462" mass="51842">MLSLRKSLRSRAASFYHSYIHDSPLLNPHQIDYTRDLHRNLFTTMVSAIPAQLQMVSPQLIAGAIMEYWRKGPAQPSWSLQVHVTVHILRDMLTAFNDVYTDEEMAALRNYLTSFSTPPLPWRAKVRDDYVAQVFRARAIEILASLNVDVSALRTPEKEPAQLHGEWFTWQDDETDGGAHGPTTARNGVILHLHGGAYVICSSKSHRPLAWRLARDTGLEVFLPNYRLAPEDPFPAGLADCVASYLWLTDRTGLGAGYLPSQVVIGGDSAGGGLTGALLQIIRDAKLDCPAGAYLWSPWTDMTNSSKSFEANGATDYLPGSDISHLWMDRPACRGEHFYVRRNDMLRSPYVSPLFGDLSNFPPILVQTGKVERLYDESVQFAEKVNANNDPECVPVRLEMFEEMPHVWQMLLYLPSAKEAMRRTALFVQNALRHASEDGTHIKMRGWRATVSVDGEATLQSW</sequence>
<protein>
    <submittedName>
        <fullName evidence="4">Alpha/Beta hydrolase protein</fullName>
    </submittedName>
</protein>
<evidence type="ECO:0000313" key="5">
    <source>
        <dbReference type="Proteomes" id="UP000271241"/>
    </source>
</evidence>
<evidence type="ECO:0000259" key="3">
    <source>
        <dbReference type="Pfam" id="PF07859"/>
    </source>
</evidence>
<evidence type="ECO:0000256" key="1">
    <source>
        <dbReference type="ARBA" id="ARBA00010515"/>
    </source>
</evidence>
<dbReference type="InterPro" id="IPR002168">
    <property type="entry name" value="Lipase_GDXG_HIS_AS"/>
</dbReference>
<dbReference type="Proteomes" id="UP000271241">
    <property type="component" value="Unassembled WGS sequence"/>
</dbReference>
<dbReference type="PANTHER" id="PTHR48081:SF8">
    <property type="entry name" value="ALPHA_BETA HYDROLASE FOLD-3 DOMAIN-CONTAINING PROTEIN-RELATED"/>
    <property type="match status" value="1"/>
</dbReference>
<keyword evidence="2 4" id="KW-0378">Hydrolase</keyword>
<name>A0A4P9XUR3_9FUNG</name>
<dbReference type="PANTHER" id="PTHR48081">
    <property type="entry name" value="AB HYDROLASE SUPERFAMILY PROTEIN C4A8.06C"/>
    <property type="match status" value="1"/>
</dbReference>
<dbReference type="GO" id="GO:0016787">
    <property type="term" value="F:hydrolase activity"/>
    <property type="evidence" value="ECO:0007669"/>
    <property type="project" value="UniProtKB-KW"/>
</dbReference>
<gene>
    <name evidence="4" type="ORF">THASP1DRAFT_22242</name>
</gene>